<dbReference type="Proteomes" id="UP000059188">
    <property type="component" value="Unassembled WGS sequence"/>
</dbReference>
<accession>A0A0B7FY80</accession>
<name>A0A0B7FY80_THACB</name>
<dbReference type="AlphaFoldDB" id="A0A0B7FY80"/>
<evidence type="ECO:0000313" key="2">
    <source>
        <dbReference type="Proteomes" id="UP000059188"/>
    </source>
</evidence>
<gene>
    <name evidence="1" type="ORF">RSOLAG1IB_09768</name>
</gene>
<keyword evidence="2" id="KW-1185">Reference proteome</keyword>
<sequence>MHTLHPTSRFIHRSIRRMHLCSVARPIFANAVHRQNLKILFLISTVSRCVDWYYVYTLLARSQNAIQPLVVAGSDFFGPTNLC</sequence>
<proteinExistence type="predicted"/>
<reference evidence="1 2" key="1">
    <citation type="submission" date="2014-11" db="EMBL/GenBank/DDBJ databases">
        <authorList>
            <person name="Wibberg Daniel"/>
        </authorList>
    </citation>
    <scope>NUCLEOTIDE SEQUENCE [LARGE SCALE GENOMIC DNA]</scope>
    <source>
        <strain evidence="1">Rhizoctonia solani AG1-IB 7/3/14</strain>
    </source>
</reference>
<organism evidence="1 2">
    <name type="scientific">Thanatephorus cucumeris (strain AG1-IB / isolate 7/3/14)</name>
    <name type="common">Lettuce bottom rot fungus</name>
    <name type="synonym">Rhizoctonia solani</name>
    <dbReference type="NCBI Taxonomy" id="1108050"/>
    <lineage>
        <taxon>Eukaryota</taxon>
        <taxon>Fungi</taxon>
        <taxon>Dikarya</taxon>
        <taxon>Basidiomycota</taxon>
        <taxon>Agaricomycotina</taxon>
        <taxon>Agaricomycetes</taxon>
        <taxon>Cantharellales</taxon>
        <taxon>Ceratobasidiaceae</taxon>
        <taxon>Rhizoctonia</taxon>
        <taxon>Rhizoctonia solani AG-1</taxon>
    </lineage>
</organism>
<dbReference type="EMBL" id="LN679149">
    <property type="protein sequence ID" value="CEL61117.1"/>
    <property type="molecule type" value="Genomic_DNA"/>
</dbReference>
<protein>
    <submittedName>
        <fullName evidence="1">Uncharacterized protein</fullName>
    </submittedName>
</protein>
<evidence type="ECO:0000313" key="1">
    <source>
        <dbReference type="EMBL" id="CEL61117.1"/>
    </source>
</evidence>